<reference evidence="2 3" key="1">
    <citation type="submission" date="2024-12" db="EMBL/GenBank/DDBJ databases">
        <title>Forecasting of Potato common scab and diversities of Pathogenic streptomyces spp. in china.</title>
        <authorList>
            <person name="Handique U."/>
            <person name="Wu J."/>
        </authorList>
    </citation>
    <scope>NUCLEOTIDE SEQUENCE [LARGE SCALE GENOMIC DNA]</scope>
    <source>
        <strain evidence="2 3">ZRIMU1530</strain>
    </source>
</reference>
<evidence type="ECO:0000313" key="3">
    <source>
        <dbReference type="Proteomes" id="UP001631957"/>
    </source>
</evidence>
<keyword evidence="3" id="KW-1185">Reference proteome</keyword>
<comment type="caution">
    <text evidence="2">The sequence shown here is derived from an EMBL/GenBank/DDBJ whole genome shotgun (WGS) entry which is preliminary data.</text>
</comment>
<evidence type="ECO:0000256" key="1">
    <source>
        <dbReference type="SAM" id="MobiDB-lite"/>
    </source>
</evidence>
<organism evidence="2 3">
    <name type="scientific">Streptomyces niveiscabiei</name>
    <dbReference type="NCBI Taxonomy" id="164115"/>
    <lineage>
        <taxon>Bacteria</taxon>
        <taxon>Bacillati</taxon>
        <taxon>Actinomycetota</taxon>
        <taxon>Actinomycetes</taxon>
        <taxon>Kitasatosporales</taxon>
        <taxon>Streptomycetaceae</taxon>
        <taxon>Streptomyces</taxon>
    </lineage>
</organism>
<feature type="region of interest" description="Disordered" evidence="1">
    <location>
        <begin position="55"/>
        <end position="97"/>
    </location>
</feature>
<accession>A0ABW9HJU5</accession>
<feature type="compositionally biased region" description="Basic and acidic residues" evidence="1">
    <location>
        <begin position="65"/>
        <end position="87"/>
    </location>
</feature>
<gene>
    <name evidence="2" type="ORF">ACKI18_06385</name>
</gene>
<sequence length="131" mass="14037">MILNSIAPAAYREGRERAVPPDATGPVVGSLAKFRGKKAAGTLLAAFRLLLRDVPSPGRSARTSRARDPYGDRRTGPHRTGHADRQGRPPGRPVHIRGMDLFVHDGCPNAVLETMAAGTPSWRTPSAPSPR</sequence>
<proteinExistence type="predicted"/>
<dbReference type="RefSeq" id="WP_409120696.1">
    <property type="nucleotide sequence ID" value="NZ_JBJVNI010000003.1"/>
</dbReference>
<evidence type="ECO:0000313" key="2">
    <source>
        <dbReference type="EMBL" id="MFM9608334.1"/>
    </source>
</evidence>
<name>A0ABW9HJU5_9ACTN</name>
<dbReference type="Proteomes" id="UP001631957">
    <property type="component" value="Unassembled WGS sequence"/>
</dbReference>
<dbReference type="EMBL" id="JBJVNI010000003">
    <property type="protein sequence ID" value="MFM9608334.1"/>
    <property type="molecule type" value="Genomic_DNA"/>
</dbReference>
<protein>
    <submittedName>
        <fullName evidence="2">Uncharacterized protein</fullName>
    </submittedName>
</protein>